<evidence type="ECO:0000256" key="3">
    <source>
        <dbReference type="ARBA" id="ARBA00012483"/>
    </source>
</evidence>
<evidence type="ECO:0000256" key="11">
    <source>
        <dbReference type="ARBA" id="ARBA00023136"/>
    </source>
</evidence>
<keyword evidence="4" id="KW-0808">Transferase</keyword>
<keyword evidence="9" id="KW-0862">Zinc</keyword>
<evidence type="ECO:0000256" key="9">
    <source>
        <dbReference type="ARBA" id="ARBA00022833"/>
    </source>
</evidence>
<keyword evidence="15" id="KW-1185">Reference proteome</keyword>
<evidence type="ECO:0000256" key="4">
    <source>
        <dbReference type="ARBA" id="ARBA00022679"/>
    </source>
</evidence>
<keyword evidence="10" id="KW-1133">Transmembrane helix</keyword>
<dbReference type="GO" id="GO:0016020">
    <property type="term" value="C:membrane"/>
    <property type="evidence" value="ECO:0007669"/>
    <property type="project" value="UniProtKB-SubCell"/>
</dbReference>
<comment type="catalytic activity">
    <reaction evidence="1">
        <text>S-ubiquitinyl-[E2 ubiquitin-conjugating enzyme]-L-cysteine + [acceptor protein]-L-lysine = [E2 ubiquitin-conjugating enzyme]-L-cysteine + N(6)-ubiquitinyl-[acceptor protein]-L-lysine.</text>
        <dbReference type="EC" id="2.3.2.27"/>
    </reaction>
</comment>
<evidence type="ECO:0000259" key="13">
    <source>
        <dbReference type="PROSITE" id="PS50089"/>
    </source>
</evidence>
<dbReference type="GO" id="GO:0016567">
    <property type="term" value="P:protein ubiquitination"/>
    <property type="evidence" value="ECO:0007669"/>
    <property type="project" value="TreeGrafter"/>
</dbReference>
<dbReference type="GO" id="GO:0008270">
    <property type="term" value="F:zinc ion binding"/>
    <property type="evidence" value="ECO:0007669"/>
    <property type="project" value="UniProtKB-KW"/>
</dbReference>
<dbReference type="PROSITE" id="PS50089">
    <property type="entry name" value="ZF_RING_2"/>
    <property type="match status" value="1"/>
</dbReference>
<comment type="subcellular location">
    <subcellularLocation>
        <location evidence="2">Membrane</location>
        <topology evidence="2">Multi-pass membrane protein</topology>
    </subcellularLocation>
</comment>
<dbReference type="PANTHER" id="PTHR45977">
    <property type="entry name" value="TARGET OF ERK KINASE MPK-1"/>
    <property type="match status" value="1"/>
</dbReference>
<reference evidence="14 15" key="1">
    <citation type="submission" date="2022-01" db="EMBL/GenBank/DDBJ databases">
        <authorList>
            <person name="Xiong W."/>
            <person name="Schranz E."/>
        </authorList>
    </citation>
    <scope>NUCLEOTIDE SEQUENCE [LARGE SCALE GENOMIC DNA]</scope>
</reference>
<protein>
    <recommendedName>
        <fullName evidence="3">RING-type E3 ubiquitin transferase</fullName>
        <ecNumber evidence="3">2.3.2.27</ecNumber>
    </recommendedName>
</protein>
<dbReference type="EMBL" id="CAKMRJ010001112">
    <property type="protein sequence ID" value="CAH1421620.1"/>
    <property type="molecule type" value="Genomic_DNA"/>
</dbReference>
<evidence type="ECO:0000256" key="12">
    <source>
        <dbReference type="PROSITE-ProRule" id="PRU00175"/>
    </source>
</evidence>
<dbReference type="InterPro" id="IPR013083">
    <property type="entry name" value="Znf_RING/FYVE/PHD"/>
</dbReference>
<dbReference type="GO" id="GO:0000325">
    <property type="term" value="C:plant-type vacuole"/>
    <property type="evidence" value="ECO:0007669"/>
    <property type="project" value="TreeGrafter"/>
</dbReference>
<keyword evidence="5" id="KW-0812">Transmembrane</keyword>
<feature type="domain" description="RING-type" evidence="13">
    <location>
        <begin position="36"/>
        <end position="80"/>
    </location>
</feature>
<evidence type="ECO:0000256" key="5">
    <source>
        <dbReference type="ARBA" id="ARBA00022692"/>
    </source>
</evidence>
<dbReference type="PANTHER" id="PTHR45977:SF13">
    <property type="entry name" value="GB|AAF27103.1"/>
    <property type="match status" value="1"/>
</dbReference>
<dbReference type="Gene3D" id="3.30.40.10">
    <property type="entry name" value="Zinc/RING finger domain, C3HC4 (zinc finger)"/>
    <property type="match status" value="1"/>
</dbReference>
<evidence type="ECO:0000256" key="8">
    <source>
        <dbReference type="ARBA" id="ARBA00022786"/>
    </source>
</evidence>
<dbReference type="SUPFAM" id="SSF57850">
    <property type="entry name" value="RING/U-box"/>
    <property type="match status" value="1"/>
</dbReference>
<dbReference type="EC" id="2.3.2.27" evidence="3"/>
<evidence type="ECO:0000256" key="1">
    <source>
        <dbReference type="ARBA" id="ARBA00000900"/>
    </source>
</evidence>
<name>A0AAU9MI78_9ASTR</name>
<comment type="caution">
    <text evidence="14">The sequence shown here is derived from an EMBL/GenBank/DDBJ whole genome shotgun (WGS) entry which is preliminary data.</text>
</comment>
<dbReference type="InterPro" id="IPR001841">
    <property type="entry name" value="Znf_RING"/>
</dbReference>
<dbReference type="GO" id="GO:0006511">
    <property type="term" value="P:ubiquitin-dependent protein catabolic process"/>
    <property type="evidence" value="ECO:0007669"/>
    <property type="project" value="TreeGrafter"/>
</dbReference>
<accession>A0AAU9MI78</accession>
<evidence type="ECO:0000256" key="2">
    <source>
        <dbReference type="ARBA" id="ARBA00004141"/>
    </source>
</evidence>
<evidence type="ECO:0000256" key="6">
    <source>
        <dbReference type="ARBA" id="ARBA00022723"/>
    </source>
</evidence>
<dbReference type="Pfam" id="PF13639">
    <property type="entry name" value="zf-RING_2"/>
    <property type="match status" value="1"/>
</dbReference>
<evidence type="ECO:0000313" key="15">
    <source>
        <dbReference type="Proteomes" id="UP001157418"/>
    </source>
</evidence>
<dbReference type="Proteomes" id="UP001157418">
    <property type="component" value="Unassembled WGS sequence"/>
</dbReference>
<proteinExistence type="predicted"/>
<dbReference type="AlphaFoldDB" id="A0AAU9MI78"/>
<dbReference type="GO" id="GO:0061630">
    <property type="term" value="F:ubiquitin protein ligase activity"/>
    <property type="evidence" value="ECO:0007669"/>
    <property type="project" value="UniProtKB-EC"/>
</dbReference>
<evidence type="ECO:0000313" key="14">
    <source>
        <dbReference type="EMBL" id="CAH1421620.1"/>
    </source>
</evidence>
<dbReference type="SMART" id="SM00184">
    <property type="entry name" value="RING"/>
    <property type="match status" value="1"/>
</dbReference>
<gene>
    <name evidence="14" type="ORF">LVIROSA_LOCUS9011</name>
</gene>
<keyword evidence="8" id="KW-0833">Ubl conjugation pathway</keyword>
<sequence>MINKLISFVRSYFSPQNSHPAESPGSHGLGLEDKSCCVCLLRLEKARDEERRVLACGHEFHKVCVDKWFDECRKTCPVCRFSFEDEEMKTRKSQELTAEMAIWFSSFHVAGYI</sequence>
<evidence type="ECO:0000256" key="10">
    <source>
        <dbReference type="ARBA" id="ARBA00022989"/>
    </source>
</evidence>
<evidence type="ECO:0000256" key="7">
    <source>
        <dbReference type="ARBA" id="ARBA00022771"/>
    </source>
</evidence>
<organism evidence="14 15">
    <name type="scientific">Lactuca virosa</name>
    <dbReference type="NCBI Taxonomy" id="75947"/>
    <lineage>
        <taxon>Eukaryota</taxon>
        <taxon>Viridiplantae</taxon>
        <taxon>Streptophyta</taxon>
        <taxon>Embryophyta</taxon>
        <taxon>Tracheophyta</taxon>
        <taxon>Spermatophyta</taxon>
        <taxon>Magnoliopsida</taxon>
        <taxon>eudicotyledons</taxon>
        <taxon>Gunneridae</taxon>
        <taxon>Pentapetalae</taxon>
        <taxon>asterids</taxon>
        <taxon>campanulids</taxon>
        <taxon>Asterales</taxon>
        <taxon>Asteraceae</taxon>
        <taxon>Cichorioideae</taxon>
        <taxon>Cichorieae</taxon>
        <taxon>Lactucinae</taxon>
        <taxon>Lactuca</taxon>
    </lineage>
</organism>
<keyword evidence="7 12" id="KW-0863">Zinc-finger</keyword>
<keyword evidence="6" id="KW-0479">Metal-binding</keyword>
<keyword evidence="11" id="KW-0472">Membrane</keyword>